<protein>
    <recommendedName>
        <fullName evidence="7">Translocation and assembly module TamB C-terminal domain-containing protein</fullName>
    </recommendedName>
</protein>
<dbReference type="Pfam" id="PF04357">
    <property type="entry name" value="TamB"/>
    <property type="match status" value="1"/>
</dbReference>
<evidence type="ECO:0000259" key="7">
    <source>
        <dbReference type="Pfam" id="PF04357"/>
    </source>
</evidence>
<feature type="domain" description="Translocation and assembly module TamB C-terminal" evidence="7">
    <location>
        <begin position="1112"/>
        <end position="1460"/>
    </location>
</feature>
<evidence type="ECO:0000256" key="5">
    <source>
        <dbReference type="SAM" id="MobiDB-lite"/>
    </source>
</evidence>
<reference evidence="8 9" key="1">
    <citation type="submission" date="2019-03" db="EMBL/GenBank/DDBJ databases">
        <title>The complete genome sequence of Neokomagataea sp. Jb2 NBRC113641.</title>
        <authorList>
            <person name="Chua K.-O."/>
            <person name="Chan K.-G."/>
            <person name="See-Too W.-S."/>
        </authorList>
    </citation>
    <scope>NUCLEOTIDE SEQUENCE [LARGE SCALE GENOMIC DNA]</scope>
    <source>
        <strain evidence="8 9">Jb2</strain>
    </source>
</reference>
<feature type="region of interest" description="Disordered" evidence="5">
    <location>
        <begin position="1"/>
        <end position="27"/>
    </location>
</feature>
<evidence type="ECO:0000256" key="6">
    <source>
        <dbReference type="SAM" id="Phobius"/>
    </source>
</evidence>
<dbReference type="RefSeq" id="WP_165600155.1">
    <property type="nucleotide sequence ID" value="NZ_SORZ01000001.1"/>
</dbReference>
<keyword evidence="3 6" id="KW-1133">Transmembrane helix</keyword>
<keyword evidence="4 6" id="KW-0472">Membrane</keyword>
<evidence type="ECO:0000313" key="9">
    <source>
        <dbReference type="Proteomes" id="UP000315037"/>
    </source>
</evidence>
<dbReference type="Proteomes" id="UP000315037">
    <property type="component" value="Unassembled WGS sequence"/>
</dbReference>
<dbReference type="PANTHER" id="PTHR36985">
    <property type="entry name" value="TRANSLOCATION AND ASSEMBLY MODULE SUBUNIT TAMB"/>
    <property type="match status" value="1"/>
</dbReference>
<dbReference type="PANTHER" id="PTHR36985:SF1">
    <property type="entry name" value="TRANSLOCATION AND ASSEMBLY MODULE SUBUNIT TAMB"/>
    <property type="match status" value="1"/>
</dbReference>
<dbReference type="EMBL" id="SORZ01000001">
    <property type="protein sequence ID" value="TPW35685.1"/>
    <property type="molecule type" value="Genomic_DNA"/>
</dbReference>
<dbReference type="GO" id="GO:0005886">
    <property type="term" value="C:plasma membrane"/>
    <property type="evidence" value="ECO:0007669"/>
    <property type="project" value="InterPro"/>
</dbReference>
<comment type="subcellular location">
    <subcellularLocation>
        <location evidence="1">Membrane</location>
        <topology evidence="1">Single-pass membrane protein</topology>
    </subcellularLocation>
</comment>
<evidence type="ECO:0000256" key="2">
    <source>
        <dbReference type="ARBA" id="ARBA00022692"/>
    </source>
</evidence>
<evidence type="ECO:0000256" key="3">
    <source>
        <dbReference type="ARBA" id="ARBA00022989"/>
    </source>
</evidence>
<comment type="caution">
    <text evidence="8">The sequence shown here is derived from an EMBL/GenBank/DDBJ whole genome shotgun (WGS) entry which is preliminary data.</text>
</comment>
<proteinExistence type="predicted"/>
<gene>
    <name evidence="8" type="ORF">E3202_01635</name>
</gene>
<evidence type="ECO:0000256" key="4">
    <source>
        <dbReference type="ARBA" id="ARBA00023136"/>
    </source>
</evidence>
<accession>A0A506UQQ2</accession>
<dbReference type="GO" id="GO:0097347">
    <property type="term" value="C:TAM protein secretion complex"/>
    <property type="evidence" value="ECO:0007669"/>
    <property type="project" value="TreeGrafter"/>
</dbReference>
<keyword evidence="2 6" id="KW-0812">Transmembrane</keyword>
<dbReference type="InterPro" id="IPR007452">
    <property type="entry name" value="TamB_C"/>
</dbReference>
<organism evidence="8 9">
    <name type="scientific">Oecophyllibacter saccharovorans</name>
    <dbReference type="NCBI Taxonomy" id="2558360"/>
    <lineage>
        <taxon>Bacteria</taxon>
        <taxon>Pseudomonadati</taxon>
        <taxon>Pseudomonadota</taxon>
        <taxon>Alphaproteobacteria</taxon>
        <taxon>Acetobacterales</taxon>
        <taxon>Acetobacteraceae</taxon>
        <taxon>Oecophyllibacter</taxon>
    </lineage>
</organism>
<feature type="transmembrane region" description="Helical" evidence="6">
    <location>
        <begin position="37"/>
        <end position="60"/>
    </location>
</feature>
<keyword evidence="9" id="KW-1185">Reference proteome</keyword>
<evidence type="ECO:0000256" key="1">
    <source>
        <dbReference type="ARBA" id="ARBA00004167"/>
    </source>
</evidence>
<name>A0A506UQQ2_9PROT</name>
<feature type="compositionally biased region" description="Polar residues" evidence="5">
    <location>
        <begin position="1446"/>
        <end position="1462"/>
    </location>
</feature>
<dbReference type="GO" id="GO:0009306">
    <property type="term" value="P:protein secretion"/>
    <property type="evidence" value="ECO:0007669"/>
    <property type="project" value="InterPro"/>
</dbReference>
<feature type="region of interest" description="Disordered" evidence="5">
    <location>
        <begin position="1437"/>
        <end position="1462"/>
    </location>
</feature>
<evidence type="ECO:0000313" key="8">
    <source>
        <dbReference type="EMBL" id="TPW35685.1"/>
    </source>
</evidence>
<sequence length="1462" mass="152137">MTPPQAPHRADASLQGEAKHTRPKHARHGWGHRLGRIAAWGIAGLLGLLLLAVTTLLVGLNLPQGRALLVEKMPALTGGMVHLSGLSGTLPWHVRIRKLTLEDEKGVWMELDQGDLRWSPLALLHLQVKVQSLTGSRFVFARLPVTHPDPTPKKPSGPLHLPLSVKLDRLAVPQVDLGAGLVGLGMHFSLSGATRIATIQPFLSGFSFYRLPTMKVRLQAHRLDDPTELELNISHEKRNRRFEGFLHYSEGKQGFVTLLGHLPALDPLRLSLTVSGPLTGLHTTVALQAGARHAKAAMTPGPGGPAGAVHAQQAILQAKLKGVFDVPGARGQMALQVNSAPMTLTPAIGWEGLQLAANLRGPFRDPWGKASLDLTDLAAAGAGARHIMLQFTGQGNLQQPDRSLLQLAGSAEGLRLPGKAGRLLAAEPLTLDAEYRPLAKTAPFVANLDHVLAQLRLKGQLAPAPVMHLALTLPDLQPLGQLAGLALRGHDQLVADIRLPASATSAATLADRLSVKATDYVAITGGDPRAVGMIGPKGKLSLELTRNREGVLTVPQLALSGAALNVQGHALYDPRARGQGIKGALTVELPSCEKAVPALRGGGKLTLTAEGPVDDLAARLAFTGLFGVHTATSNAQPGPFALTADVQHLPRVPTGTMVLTGTLDQAPMALNLSFARNARGDMSLDLSRLHWKTLEGAGTVGLKNGQKIPHGNLDIRISQLAAFQPLVGQPLSGHLSLGLHTLAEGSGSVAPSAAGAAKAGPHNRGNAQETLVFSLEGAGGLPRYGVRQLQLSGKLHHLPGNPMADVTLVADGLRADAVTGQLQARVSGPLQALAFRTEGHFQHVLEAPADISLAALLDLPDHKVRIDTLELQAKREKVHLLGPSTVSYGASLGADRLRLAVTPPHGPTATLTASGTVKPALKLDFDLAQLTPALATPFLPKLRARGVIAAHGALGGTLADPTGRIVLQGNGLQILSDATAALAPASLQLQAAFQHQRAALSGQLQAGRDIDLALSGSVPLKAEDALSVAAKGHFNLRAANAVLGVSGMGTSGMLNLDLGVGGTRLHPVLTGGAQLRNGTFDQYTQGVHLTGITGDVVAHDDELEIRDFLIHAGSGTMDLKGSIGVLKPGIPVALTFVANKAQPVHSDVVTATLDARIRIAGQATTRLDVDGNINIPKASITIPDAMPASVPQIQIVNPNAPQSVPTSPPLVIGLNLTITAPGQIFVHGHGIFAVMGGKLHIGGTAADPVISGGFDLRNGSFNLAGINLNFTYGRVTFGGAGLGHRLDPLINFRAERNANGILASLIVSGYASDPKLKFVSNPPYPKDDVLSMLLFGSLRASLSPAQLAQLGAAVLELGGGISIDPLNAVRKFLGLDQLTIGGGTGVNKGGVALEAGKYILPGVFVGAREGLGGSGTQAEVKVDLTKHLTLQTTVGTGGQVNGFTTPENDPGSSVSLSYGLNY</sequence>